<evidence type="ECO:0008006" key="3">
    <source>
        <dbReference type="Google" id="ProtNLM"/>
    </source>
</evidence>
<sequence length="403" mass="45405">MKILDQNIQLSAQHYAKIESQKQRVHETFINGQIATRESESLSTKVENYSSITLNQQQQKHANKAQLGIPIVSPIHEQRILENQRFNINDNRNTVNALVEAHSFEDSIQLPPDLIKMIEAIESMMERLTGKPYSMKILGYESNNADDSNKTSFNTDFLNSNQNAVSISQNSNTLSTEEIIVPSSGERWTYSEYYKEHEHASFYASGHVTTEDGRQIQFDLNAQMKRNYETQLHVEKTQGVVFTDPLVVNFGGSPATLTVDKFTFDINSDGQEENISFVNPNSGFLVFDKNQDGVINNGSELFGTRSGDGFADLKQFDHDQNGWIDENDAIFSELQIWQKDVQGFDQLHGLLELNIGAIALQNIETPFALKDQNNQQHGQIISSGVFIHETGQVGSIQQIDLVI</sequence>
<dbReference type="PANTHER" id="PTHR39431">
    <property type="entry name" value="FRPA/C-RELATED PROTEIN"/>
    <property type="match status" value="1"/>
</dbReference>
<organism evidence="1 2">
    <name type="scientific">Thiomicrorhabdus lithotrophica</name>
    <dbReference type="NCBI Taxonomy" id="2949997"/>
    <lineage>
        <taxon>Bacteria</taxon>
        <taxon>Pseudomonadati</taxon>
        <taxon>Pseudomonadota</taxon>
        <taxon>Gammaproteobacteria</taxon>
        <taxon>Thiotrichales</taxon>
        <taxon>Piscirickettsiaceae</taxon>
        <taxon>Thiomicrorhabdus</taxon>
    </lineage>
</organism>
<dbReference type="PANTHER" id="PTHR39431:SF1">
    <property type="entry name" value="FRPA_C-RELATED PROTEIN"/>
    <property type="match status" value="1"/>
</dbReference>
<evidence type="ECO:0000313" key="2">
    <source>
        <dbReference type="Proteomes" id="UP001222275"/>
    </source>
</evidence>
<protein>
    <recommendedName>
        <fullName evidence="3">VCBS repeat-containing protein</fullName>
    </recommendedName>
</protein>
<accession>A0ABY8CC39</accession>
<dbReference type="RefSeq" id="WP_275595796.1">
    <property type="nucleotide sequence ID" value="NZ_CP102381.1"/>
</dbReference>
<dbReference type="Proteomes" id="UP001222275">
    <property type="component" value="Chromosome"/>
</dbReference>
<evidence type="ECO:0000313" key="1">
    <source>
        <dbReference type="EMBL" id="WEJ63539.1"/>
    </source>
</evidence>
<proteinExistence type="predicted"/>
<gene>
    <name evidence="1" type="ORF">NR989_04610</name>
</gene>
<dbReference type="EMBL" id="CP102381">
    <property type="protein sequence ID" value="WEJ63539.1"/>
    <property type="molecule type" value="Genomic_DNA"/>
</dbReference>
<keyword evidence="2" id="KW-1185">Reference proteome</keyword>
<name>A0ABY8CC39_9GAMM</name>
<reference evidence="1 2" key="1">
    <citation type="submission" date="2022-06" db="EMBL/GenBank/DDBJ databases">
        <title>Thiomicrohabdus sp. nov, an obligately chemolithoautotrophic, sulfur-oxidizing bacterium isolated from beach of Guanyin Mountain. Amoy.</title>
        <authorList>
            <person name="Zhu H."/>
        </authorList>
    </citation>
    <scope>NUCLEOTIDE SEQUENCE [LARGE SCALE GENOMIC DNA]</scope>
    <source>
        <strain evidence="1 2">XGS-01</strain>
    </source>
</reference>